<comment type="caution">
    <text evidence="2">The sequence shown here is derived from an EMBL/GenBank/DDBJ whole genome shotgun (WGS) entry which is preliminary data.</text>
</comment>
<name>A0A5J4T7G2_9EUKA</name>
<evidence type="ECO:0000256" key="1">
    <source>
        <dbReference type="SAM" id="MobiDB-lite"/>
    </source>
</evidence>
<protein>
    <submittedName>
        <fullName evidence="2">Uncharacterized protein</fullName>
    </submittedName>
</protein>
<organism evidence="2 3">
    <name type="scientific">Streblomastix strix</name>
    <dbReference type="NCBI Taxonomy" id="222440"/>
    <lineage>
        <taxon>Eukaryota</taxon>
        <taxon>Metamonada</taxon>
        <taxon>Preaxostyla</taxon>
        <taxon>Oxymonadida</taxon>
        <taxon>Streblomastigidae</taxon>
        <taxon>Streblomastix</taxon>
    </lineage>
</organism>
<dbReference type="AlphaFoldDB" id="A0A5J4T7G2"/>
<sequence length="217" mass="24618">EIEKEKEKEKQRKEKEKEQLKAILQQRRQGKSLQKQEKDQNQIKGSINEKEKQSESANIVSETKSQDISSSSSHQQDKRIQSAVIIETPKYMLDLKPEIKTEFVRQMQKNGRDVGWNVSESIGVKKRESQKEAKPPGLESAKEVDGNIPLNIVFRVSMNKDNTSDVESSNTASQAYAGLEEADKAVKEADENLAILIEELKLVLEGIQIIIIFVLLK</sequence>
<proteinExistence type="predicted"/>
<gene>
    <name evidence="2" type="ORF">EZS28_050274</name>
</gene>
<feature type="region of interest" description="Disordered" evidence="1">
    <location>
        <begin position="25"/>
        <end position="81"/>
    </location>
</feature>
<accession>A0A5J4T7G2</accession>
<feature type="compositionally biased region" description="Basic and acidic residues" evidence="1">
    <location>
        <begin position="34"/>
        <end position="54"/>
    </location>
</feature>
<reference evidence="2 3" key="1">
    <citation type="submission" date="2019-03" db="EMBL/GenBank/DDBJ databases">
        <title>Single cell metagenomics reveals metabolic interactions within the superorganism composed of flagellate Streblomastix strix and complex community of Bacteroidetes bacteria on its surface.</title>
        <authorList>
            <person name="Treitli S.C."/>
            <person name="Kolisko M."/>
            <person name="Husnik F."/>
            <person name="Keeling P."/>
            <person name="Hampl V."/>
        </authorList>
    </citation>
    <scope>NUCLEOTIDE SEQUENCE [LARGE SCALE GENOMIC DNA]</scope>
    <source>
        <strain evidence="2">ST1C</strain>
    </source>
</reference>
<feature type="non-terminal residue" evidence="2">
    <location>
        <position position="217"/>
    </location>
</feature>
<dbReference type="Proteomes" id="UP000324800">
    <property type="component" value="Unassembled WGS sequence"/>
</dbReference>
<evidence type="ECO:0000313" key="2">
    <source>
        <dbReference type="EMBL" id="KAA6354199.1"/>
    </source>
</evidence>
<feature type="compositionally biased region" description="Polar residues" evidence="1">
    <location>
        <begin position="55"/>
        <end position="68"/>
    </location>
</feature>
<feature type="non-terminal residue" evidence="2">
    <location>
        <position position="1"/>
    </location>
</feature>
<evidence type="ECO:0000313" key="3">
    <source>
        <dbReference type="Proteomes" id="UP000324800"/>
    </source>
</evidence>
<dbReference type="EMBL" id="SNRW01036725">
    <property type="protein sequence ID" value="KAA6354199.1"/>
    <property type="molecule type" value="Genomic_DNA"/>
</dbReference>